<dbReference type="EMBL" id="CP018153">
    <property type="protein sequence ID" value="APG58889.1"/>
    <property type="molecule type" value="Genomic_DNA"/>
</dbReference>
<sequence length="381" mass="43879">MQRTLRLISNCILISSFFLMLFTKLNAQEDPELSVGGALRFNYNYSSWKEGQKNRGGDFGYDLFRLNVNGSYQGIYIDAEYRFYSRGFGGDFLKHGVFGYNIDEKRKVEVGLAKVPFGIERYNSHNFFLNLPYYVGLEDDHDMGITYTYNGDRFEYHFGFFKNAEELRFGSNTEASSLRYSYDIVGRNKEINQVNGKILFKPDNTPKHKIGASAKYGGLYNLDTEENGDRYAFAVHYEYKTEDWFIKAQALKAGFNPENAQGQTRNIIKMGAYGVPYEVASNFEIYNVGISRIFEADTRLVKHIELYNDFGFMNKRTPGFENSFMNVTGILINSGFIYTYIDYAAGYNHSWLGGNFEDDFAAGNPDAKWEARFNINVGYYF</sequence>
<proteinExistence type="predicted"/>
<dbReference type="STRING" id="1913577.LPB144_00025"/>
<feature type="signal peptide" evidence="1">
    <location>
        <begin position="1"/>
        <end position="27"/>
    </location>
</feature>
<dbReference type="KEGG" id="grl:LPB144_00025"/>
<organism evidence="2 4">
    <name type="scientific">Christiangramia salexigens</name>
    <dbReference type="NCBI Taxonomy" id="1913577"/>
    <lineage>
        <taxon>Bacteria</taxon>
        <taxon>Pseudomonadati</taxon>
        <taxon>Bacteroidota</taxon>
        <taxon>Flavobacteriia</taxon>
        <taxon>Flavobacteriales</taxon>
        <taxon>Flavobacteriaceae</taxon>
        <taxon>Christiangramia</taxon>
    </lineage>
</organism>
<evidence type="ECO:0000313" key="4">
    <source>
        <dbReference type="Proteomes" id="UP000182510"/>
    </source>
</evidence>
<keyword evidence="1" id="KW-0732">Signal</keyword>
<evidence type="ECO:0000313" key="3">
    <source>
        <dbReference type="EMBL" id="APG61319.1"/>
    </source>
</evidence>
<dbReference type="EMBL" id="CP018153">
    <property type="protein sequence ID" value="APG61319.1"/>
    <property type="molecule type" value="Genomic_DNA"/>
</dbReference>
<gene>
    <name evidence="2" type="ORF">LPB144_00025</name>
    <name evidence="3" type="ORF">LPB144_13295</name>
</gene>
<dbReference type="SUPFAM" id="SSF56935">
    <property type="entry name" value="Porins"/>
    <property type="match status" value="1"/>
</dbReference>
<evidence type="ECO:0000313" key="2">
    <source>
        <dbReference type="EMBL" id="APG58889.1"/>
    </source>
</evidence>
<feature type="chain" id="PRO_5010473699" description="Porin" evidence="1">
    <location>
        <begin position="28"/>
        <end position="381"/>
    </location>
</feature>
<dbReference type="Proteomes" id="UP000182510">
    <property type="component" value="Chromosome"/>
</dbReference>
<accession>A0A1L3J190</accession>
<reference evidence="2 4" key="1">
    <citation type="submission" date="2016-11" db="EMBL/GenBank/DDBJ databases">
        <title>Gramella sp. LPB0144 isolated from marine environment.</title>
        <authorList>
            <person name="Kim E."/>
            <person name="Yi H."/>
        </authorList>
    </citation>
    <scope>NUCLEOTIDE SEQUENCE [LARGE SCALE GENOMIC DNA]</scope>
    <source>
        <strain evidence="2 4">LPB0144</strain>
    </source>
</reference>
<protein>
    <recommendedName>
        <fullName evidence="5">Porin</fullName>
    </recommendedName>
</protein>
<dbReference type="AlphaFoldDB" id="A0A1L3J190"/>
<dbReference type="OrthoDB" id="1397771at2"/>
<keyword evidence="4" id="KW-1185">Reference proteome</keyword>
<evidence type="ECO:0000256" key="1">
    <source>
        <dbReference type="SAM" id="SignalP"/>
    </source>
</evidence>
<dbReference type="KEGG" id="grl:LPB144_13295"/>
<evidence type="ECO:0008006" key="5">
    <source>
        <dbReference type="Google" id="ProtNLM"/>
    </source>
</evidence>
<name>A0A1L3J190_9FLAO</name>